<evidence type="ECO:0000313" key="4">
    <source>
        <dbReference type="Proteomes" id="UP000694941"/>
    </source>
</evidence>
<dbReference type="Proteomes" id="UP000694941">
    <property type="component" value="Unplaced"/>
</dbReference>
<feature type="region of interest" description="Disordered" evidence="2">
    <location>
        <begin position="835"/>
        <end position="863"/>
    </location>
</feature>
<feature type="region of interest" description="Disordered" evidence="2">
    <location>
        <begin position="974"/>
        <end position="996"/>
    </location>
</feature>
<feature type="compositionally biased region" description="Polar residues" evidence="2">
    <location>
        <begin position="571"/>
        <end position="580"/>
    </location>
</feature>
<feature type="compositionally biased region" description="Polar residues" evidence="2">
    <location>
        <begin position="839"/>
        <end position="851"/>
    </location>
</feature>
<dbReference type="Gene3D" id="2.170.270.10">
    <property type="entry name" value="SET domain"/>
    <property type="match status" value="1"/>
</dbReference>
<dbReference type="PANTHER" id="PTHR46462:SF3">
    <property type="entry name" value="UPSET, ISOFORM A"/>
    <property type="match status" value="1"/>
</dbReference>
<evidence type="ECO:0000259" key="3">
    <source>
        <dbReference type="PROSITE" id="PS50280"/>
    </source>
</evidence>
<feature type="compositionally biased region" description="Polar residues" evidence="2">
    <location>
        <begin position="515"/>
        <end position="538"/>
    </location>
</feature>
<dbReference type="PANTHER" id="PTHR46462">
    <property type="entry name" value="UPSET, ISOFORM A"/>
    <property type="match status" value="1"/>
</dbReference>
<keyword evidence="4" id="KW-1185">Reference proteome</keyword>
<dbReference type="SMART" id="SM00317">
    <property type="entry name" value="SET"/>
    <property type="match status" value="1"/>
</dbReference>
<evidence type="ECO:0000256" key="2">
    <source>
        <dbReference type="SAM" id="MobiDB-lite"/>
    </source>
</evidence>
<sequence length="1025" mass="113142">MCKIAEFSISQRGLVAVQNLKKEQAIIEYRGRFMTLSQFKEQYPFFRIRYFPFVLFHKPQADEEEICVDAREYGNAARFIRRSCTPNAKVRHVIQNGLLHLYIFSSKDIKKDQEITIPFDFDYQENNLTVDCPCGKQNCAVTSLVSPKDKQNTECSSLDNTPKRKTRKNSVYIENQSQSKDAVLDTSVSLTHKGTPLKNCAAISLPQDENTLTEVSLVKDETGEVKQDHVDPTDQCVESRKKMTREERKLDAIMRAFERMEKSQKKKQQAREKISLQKPHKQQTVHDEDKTKHHLNGEEEESTPVCENKYDVKRDQFNGDGLDNEEVKPVYYSPPIQHAPPYKRGKKRRSSGSATRRRIRTSSGGSEILSPDEGSCAPMDHFPNAAVTHPCGTLISPDGRREGFVLPKSKRFLMNEWIQEKAEASVPVSCPLTIHTELSWDLSTASPTCYVSCTKDATSGSGILAAHLRRNSNSGVSSKQISSIGSAKKRWLRQAMCETLPQDIEGTDGHESETSHCSPVHNGSMSPNPQSEASSPCLSPSGDVLTPLKKRRMMRASKDSTCSPILDDHPQVSSPESSFGTLRESFKPTLCGIKRLASDCSEHLTNKLPGKWLDKEANVKRELRLEKPGEENSVGPSLLTNCAAISQVSSGTESSQDSCKCLDLSCDVHGVIADSTTATAVDGVRSDVCNSLEKVLEAYNTSVGEADDTLWQSVDRPAACISGENMSKCDFSRDDKCLSTKYDNAGAENISLSLKDTGEKISVCVSPNACYVQETKISAKSDFLEICYTDHNCSSGVDEYVTSSVTPITSKIVSLCSISSSDVISSDTSSSVLSHPIESVSSSQDLPATTKTRSHKTGQKRKVSLSEYRMRKRENTKNESNNLKLETHGKRDFQNNEANDTGLLPLAQFEPLLAQDATEIDFKVLGPGKTPVPRGPNVLTSSTVFRTNDCYITVPPSCMLGCTTSQGRPIPVLQTSRPLSSRPASAPVSPSNGSHAQMAIQEPDCHHFLNPTWGVTTTMDVTPQD</sequence>
<feature type="compositionally biased region" description="Basic and acidic residues" evidence="2">
    <location>
        <begin position="260"/>
        <end position="275"/>
    </location>
</feature>
<dbReference type="CDD" id="cd10529">
    <property type="entry name" value="SET_SETD5-like"/>
    <property type="match status" value="1"/>
</dbReference>
<feature type="region of interest" description="Disordered" evidence="2">
    <location>
        <begin position="260"/>
        <end position="372"/>
    </location>
</feature>
<evidence type="ECO:0000256" key="1">
    <source>
        <dbReference type="ARBA" id="ARBA00022853"/>
    </source>
</evidence>
<feature type="compositionally biased region" description="Basic residues" evidence="2">
    <location>
        <begin position="341"/>
        <end position="360"/>
    </location>
</feature>
<feature type="compositionally biased region" description="Basic and acidic residues" evidence="2">
    <location>
        <begin position="308"/>
        <end position="317"/>
    </location>
</feature>
<dbReference type="InterPro" id="IPR046341">
    <property type="entry name" value="SET_dom_sf"/>
</dbReference>
<dbReference type="GeneID" id="106475030"/>
<feature type="domain" description="SET" evidence="3">
    <location>
        <begin position="1"/>
        <end position="120"/>
    </location>
</feature>
<protein>
    <submittedName>
        <fullName evidence="5">Histone-lysine N-methyltransferase 2E-like isoform X1</fullName>
    </submittedName>
</protein>
<dbReference type="RefSeq" id="XP_022234954.1">
    <property type="nucleotide sequence ID" value="XM_022379246.1"/>
</dbReference>
<accession>A0ABM1RU99</accession>
<gene>
    <name evidence="5" type="primary">LOC106475030</name>
</gene>
<proteinExistence type="predicted"/>
<feature type="region of interest" description="Disordered" evidence="2">
    <location>
        <begin position="503"/>
        <end position="546"/>
    </location>
</feature>
<dbReference type="Pfam" id="PF00856">
    <property type="entry name" value="SET"/>
    <property type="match status" value="1"/>
</dbReference>
<feature type="region of interest" description="Disordered" evidence="2">
    <location>
        <begin position="560"/>
        <end position="580"/>
    </location>
</feature>
<feature type="compositionally biased region" description="Basic and acidic residues" evidence="2">
    <location>
        <begin position="284"/>
        <end position="297"/>
    </location>
</feature>
<dbReference type="PROSITE" id="PS50280">
    <property type="entry name" value="SET"/>
    <property type="match status" value="1"/>
</dbReference>
<evidence type="ECO:0000313" key="5">
    <source>
        <dbReference type="RefSeq" id="XP_022234954.1"/>
    </source>
</evidence>
<name>A0ABM1RU99_LIMPO</name>
<keyword evidence="1" id="KW-0156">Chromatin regulator</keyword>
<dbReference type="InterPro" id="IPR001214">
    <property type="entry name" value="SET_dom"/>
</dbReference>
<organism evidence="4 5">
    <name type="scientific">Limulus polyphemus</name>
    <name type="common">Atlantic horseshoe crab</name>
    <dbReference type="NCBI Taxonomy" id="6850"/>
    <lineage>
        <taxon>Eukaryota</taxon>
        <taxon>Metazoa</taxon>
        <taxon>Ecdysozoa</taxon>
        <taxon>Arthropoda</taxon>
        <taxon>Chelicerata</taxon>
        <taxon>Merostomata</taxon>
        <taxon>Xiphosura</taxon>
        <taxon>Limulidae</taxon>
        <taxon>Limulus</taxon>
    </lineage>
</organism>
<dbReference type="SUPFAM" id="SSF82199">
    <property type="entry name" value="SET domain"/>
    <property type="match status" value="1"/>
</dbReference>
<reference evidence="5" key="1">
    <citation type="submission" date="2025-08" db="UniProtKB">
        <authorList>
            <consortium name="RefSeq"/>
        </authorList>
    </citation>
    <scope>IDENTIFICATION</scope>
    <source>
        <tissue evidence="5">Muscle</tissue>
    </source>
</reference>
<feature type="compositionally biased region" description="Basic residues" evidence="2">
    <location>
        <begin position="852"/>
        <end position="863"/>
    </location>
</feature>
<feature type="region of interest" description="Disordered" evidence="2">
    <location>
        <begin position="223"/>
        <end position="243"/>
    </location>
</feature>
<feature type="compositionally biased region" description="Low complexity" evidence="2">
    <location>
        <begin position="976"/>
        <end position="991"/>
    </location>
</feature>